<dbReference type="Gene3D" id="3.50.50.60">
    <property type="entry name" value="FAD/NAD(P)-binding domain"/>
    <property type="match status" value="2"/>
</dbReference>
<dbReference type="GO" id="GO:0016491">
    <property type="term" value="F:oxidoreductase activity"/>
    <property type="evidence" value="ECO:0007669"/>
    <property type="project" value="UniProtKB-KW"/>
</dbReference>
<proteinExistence type="inferred from homology"/>
<dbReference type="Gene3D" id="3.40.250.10">
    <property type="entry name" value="Rhodanese-like domain"/>
    <property type="match status" value="1"/>
</dbReference>
<dbReference type="InterPro" id="IPR036188">
    <property type="entry name" value="FAD/NAD-bd_sf"/>
</dbReference>
<dbReference type="InterPro" id="IPR004099">
    <property type="entry name" value="Pyr_nucl-diS_OxRdtase_dimer"/>
</dbReference>
<evidence type="ECO:0000256" key="4">
    <source>
        <dbReference type="ARBA" id="ARBA00022827"/>
    </source>
</evidence>
<keyword evidence="6" id="KW-0676">Redox-active center</keyword>
<evidence type="ECO:0000256" key="3">
    <source>
        <dbReference type="ARBA" id="ARBA00022630"/>
    </source>
</evidence>
<evidence type="ECO:0000256" key="6">
    <source>
        <dbReference type="ARBA" id="ARBA00023284"/>
    </source>
</evidence>
<dbReference type="Pfam" id="PF02852">
    <property type="entry name" value="Pyr_redox_dim"/>
    <property type="match status" value="1"/>
</dbReference>
<comment type="caution">
    <text evidence="8">The sequence shown here is derived from an EMBL/GenBank/DDBJ whole genome shotgun (WGS) entry which is preliminary data.</text>
</comment>
<dbReference type="AlphaFoldDB" id="A0A6I1MP72"/>
<evidence type="ECO:0000256" key="2">
    <source>
        <dbReference type="ARBA" id="ARBA00009130"/>
    </source>
</evidence>
<dbReference type="CDD" id="cd00158">
    <property type="entry name" value="RHOD"/>
    <property type="match status" value="1"/>
</dbReference>
<dbReference type="Pfam" id="PF00581">
    <property type="entry name" value="Rhodanese"/>
    <property type="match status" value="1"/>
</dbReference>
<organism evidence="8 9">
    <name type="scientific">Clostridium tarantellae</name>
    <dbReference type="NCBI Taxonomy" id="39493"/>
    <lineage>
        <taxon>Bacteria</taxon>
        <taxon>Bacillati</taxon>
        <taxon>Bacillota</taxon>
        <taxon>Clostridia</taxon>
        <taxon>Eubacteriales</taxon>
        <taxon>Clostridiaceae</taxon>
        <taxon>Clostridium</taxon>
    </lineage>
</organism>
<comment type="similarity">
    <text evidence="2">Belongs to the class-III pyridine nucleotide-disulfide oxidoreductase family.</text>
</comment>
<keyword evidence="9" id="KW-1185">Reference proteome</keyword>
<dbReference type="Pfam" id="PF07992">
    <property type="entry name" value="Pyr_redox_2"/>
    <property type="match status" value="1"/>
</dbReference>
<gene>
    <name evidence="8" type="ORF">GBZ86_02730</name>
</gene>
<dbReference type="SUPFAM" id="SSF51905">
    <property type="entry name" value="FAD/NAD(P)-binding domain"/>
    <property type="match status" value="1"/>
</dbReference>
<dbReference type="InterPro" id="IPR036873">
    <property type="entry name" value="Rhodanese-like_dom_sf"/>
</dbReference>
<dbReference type="OrthoDB" id="9802028at2"/>
<evidence type="ECO:0000313" key="9">
    <source>
        <dbReference type="Proteomes" id="UP000430345"/>
    </source>
</evidence>
<evidence type="ECO:0000259" key="7">
    <source>
        <dbReference type="PROSITE" id="PS50206"/>
    </source>
</evidence>
<dbReference type="Proteomes" id="UP000430345">
    <property type="component" value="Unassembled WGS sequence"/>
</dbReference>
<dbReference type="PANTHER" id="PTHR43429">
    <property type="entry name" value="PYRIDINE NUCLEOTIDE-DISULFIDE OXIDOREDUCTASE DOMAIN-CONTAINING"/>
    <property type="match status" value="1"/>
</dbReference>
<dbReference type="SUPFAM" id="SSF55424">
    <property type="entry name" value="FAD/NAD-linked reductases, dimerisation (C-terminal) domain"/>
    <property type="match status" value="1"/>
</dbReference>
<keyword evidence="4" id="KW-0274">FAD</keyword>
<dbReference type="PANTHER" id="PTHR43429:SF1">
    <property type="entry name" value="NAD(P)H SULFUR OXIDOREDUCTASE (COA-DEPENDENT)"/>
    <property type="match status" value="1"/>
</dbReference>
<evidence type="ECO:0000313" key="8">
    <source>
        <dbReference type="EMBL" id="MPQ42671.1"/>
    </source>
</evidence>
<dbReference type="InterPro" id="IPR023753">
    <property type="entry name" value="FAD/NAD-binding_dom"/>
</dbReference>
<dbReference type="InterPro" id="IPR001763">
    <property type="entry name" value="Rhodanese-like_dom"/>
</dbReference>
<dbReference type="PRINTS" id="PR00411">
    <property type="entry name" value="PNDRDTASEI"/>
</dbReference>
<reference evidence="8 9" key="1">
    <citation type="submission" date="2019-10" db="EMBL/GenBank/DDBJ databases">
        <title>The Genome Sequence of Clostridium tarantellae Isolated from Fish Brain.</title>
        <authorList>
            <person name="Bano L."/>
            <person name="Kiel M."/>
            <person name="Sales G."/>
            <person name="Doxey A.C."/>
            <person name="Mansfield M.J."/>
            <person name="Schiavone M."/>
            <person name="Rossetto O."/>
            <person name="Pirazzini M."/>
            <person name="Dobrindt U."/>
            <person name="Montecucco C."/>
        </authorList>
    </citation>
    <scope>NUCLEOTIDE SEQUENCE [LARGE SCALE GENOMIC DNA]</scope>
    <source>
        <strain evidence="8 9">DSM 3997</strain>
    </source>
</reference>
<dbReference type="PRINTS" id="PR00368">
    <property type="entry name" value="FADPNR"/>
</dbReference>
<dbReference type="EMBL" id="WHJC01000016">
    <property type="protein sequence ID" value="MPQ42671.1"/>
    <property type="molecule type" value="Genomic_DNA"/>
</dbReference>
<feature type="domain" description="Rhodanese" evidence="7">
    <location>
        <begin position="464"/>
        <end position="545"/>
    </location>
</feature>
<comment type="cofactor">
    <cofactor evidence="1">
        <name>FAD</name>
        <dbReference type="ChEBI" id="CHEBI:57692"/>
    </cofactor>
</comment>
<dbReference type="InterPro" id="IPR016156">
    <property type="entry name" value="FAD/NAD-linked_Rdtase_dimer_sf"/>
</dbReference>
<dbReference type="PROSITE" id="PS50206">
    <property type="entry name" value="RHODANESE_3"/>
    <property type="match status" value="1"/>
</dbReference>
<dbReference type="RefSeq" id="WP_152887507.1">
    <property type="nucleotide sequence ID" value="NZ_WHJC01000016.1"/>
</dbReference>
<keyword evidence="3" id="KW-0285">Flavoprotein</keyword>
<protein>
    <submittedName>
        <fullName evidence="8">Pyridine nucleotide-disulfide oxidoreductase</fullName>
    </submittedName>
</protein>
<dbReference type="SMART" id="SM00450">
    <property type="entry name" value="RHOD"/>
    <property type="match status" value="1"/>
</dbReference>
<evidence type="ECO:0000256" key="5">
    <source>
        <dbReference type="ARBA" id="ARBA00023002"/>
    </source>
</evidence>
<dbReference type="SUPFAM" id="SSF52821">
    <property type="entry name" value="Rhodanese/Cell cycle control phosphatase"/>
    <property type="match status" value="1"/>
</dbReference>
<sequence length="566" mass="63423">MKRKILIVGGVAGGASAATRLRRHSEEDEIIIFEKGPNVSFSNCSLPYYLSGEVYPMDKLILMNPEKFMAQYKIDVRVNNEVIKIDRKNKKIKIKDILIGETYEEAYDKLILSPGAEPIAPSIPGIESINVFSVRNVVDIKKLNEFITLMPSKDITIIGGGFIGVEICENLIKAGFNVTLIEAGKQILTPFDYDMVQILHKEIYDKKVELILEDKVIKFENDTVVLQSGRKIKTNAVVMAIGVTPEIELAKESNLELGDTGAIKVDSNYRTNDNNIYAIGDAIEVYNSLTHEFTKLSLAGAAQKQARAVADHINGMSILNRGYIGSNIIKVFDYNAASTGLNENLIKKLKLNINYDIVRLILSDKVGIMPNSSPIHFKLLYEIPTGKILGAQAIGKGDVGKRIDIIATSIKYGATVQDLKDLELCYAPSFGTAKDIVNYAGYVSSNLLDDFFKQINVDKVRKLVEANEFIIDIRESREFELGHLKGAINLPLSELRYRFKEIPKDKTVYLYCRSGQRSYNATRVLINKGYNNIVNITGSFLGICFYEYFNDMILNRNPIVTEYNFK</sequence>
<dbReference type="InterPro" id="IPR050260">
    <property type="entry name" value="FAD-bd_OxRdtase"/>
</dbReference>
<name>A0A6I1MP72_9CLOT</name>
<keyword evidence="5" id="KW-0560">Oxidoreductase</keyword>
<evidence type="ECO:0000256" key="1">
    <source>
        <dbReference type="ARBA" id="ARBA00001974"/>
    </source>
</evidence>
<accession>A0A6I1MP72</accession>